<protein>
    <submittedName>
        <fullName evidence="3">Uncharacterized protein</fullName>
    </submittedName>
</protein>
<sequence>MEFEDILVWFIPAFIIEGIPLILATVIYEVQIVLYLFFERPTRPVCPAKSFESVAFLPWQVSKQPTSWLGLLTAWACGIIWLFSELTLDLILFVIGDTIESRSASQDTLLVYGPELKLKPAPVRASKDRSPHQKQRQQRQPEPEHRYQDPKPEPKPKVELKPAPKPELEPEPKPELEQPEEQVSHPQEEQQPRNQVQPNDSAASAYREISEFHEPAQPTNAQLSERVVVHIGVTPCGSSGGSSVAKVDAENLTLAHNSHNATEQQEVEKCRPSGQDEEGRQIPSHLTSQIAPSVDEATAYTPTHENQPEEKELQQSSDTPLVAHDEPMVSTSFPVAQEAQISNATDITPDSSSNNLSSKTLPLSVETEPSTHLRVNALVTREVESLMLPGTPSNTASTGATTNLAGFMNSNVTDRFATTTTIRGGTNPLSSLILSPTKAIAACGFYNDHTAPCPSTGEQTKAKKNKSKKKKNKNKTFDDY</sequence>
<dbReference type="EMBL" id="JAAAHW010003234">
    <property type="protein sequence ID" value="KAF9986384.1"/>
    <property type="molecule type" value="Genomic_DNA"/>
</dbReference>
<feature type="transmembrane region" description="Helical" evidence="2">
    <location>
        <begin position="6"/>
        <end position="38"/>
    </location>
</feature>
<accession>A0A9P6MB44</accession>
<keyword evidence="2" id="KW-0472">Membrane</keyword>
<gene>
    <name evidence="3" type="ORF">BGZ65_007809</name>
</gene>
<feature type="compositionally biased region" description="Basic residues" evidence="1">
    <location>
        <begin position="462"/>
        <end position="474"/>
    </location>
</feature>
<feature type="compositionally biased region" description="Polar residues" evidence="1">
    <location>
        <begin position="192"/>
        <end position="202"/>
    </location>
</feature>
<keyword evidence="4" id="KW-1185">Reference proteome</keyword>
<evidence type="ECO:0000313" key="3">
    <source>
        <dbReference type="EMBL" id="KAF9986384.1"/>
    </source>
</evidence>
<dbReference type="OrthoDB" id="2409949at2759"/>
<feature type="region of interest" description="Disordered" evidence="1">
    <location>
        <begin position="121"/>
        <end position="204"/>
    </location>
</feature>
<name>A0A9P6MB44_9FUNG</name>
<evidence type="ECO:0000256" key="1">
    <source>
        <dbReference type="SAM" id="MobiDB-lite"/>
    </source>
</evidence>
<feature type="compositionally biased region" description="Basic and acidic residues" evidence="1">
    <location>
        <begin position="139"/>
        <end position="191"/>
    </location>
</feature>
<reference evidence="3" key="1">
    <citation type="journal article" date="2020" name="Fungal Divers.">
        <title>Resolving the Mortierellaceae phylogeny through synthesis of multi-gene phylogenetics and phylogenomics.</title>
        <authorList>
            <person name="Vandepol N."/>
            <person name="Liber J."/>
            <person name="Desiro A."/>
            <person name="Na H."/>
            <person name="Kennedy M."/>
            <person name="Barry K."/>
            <person name="Grigoriev I.V."/>
            <person name="Miller A.N."/>
            <person name="O'Donnell K."/>
            <person name="Stajich J.E."/>
            <person name="Bonito G."/>
        </authorList>
    </citation>
    <scope>NUCLEOTIDE SEQUENCE</scope>
    <source>
        <strain evidence="3">MES-2147</strain>
    </source>
</reference>
<dbReference type="Proteomes" id="UP000749646">
    <property type="component" value="Unassembled WGS sequence"/>
</dbReference>
<keyword evidence="2" id="KW-0812">Transmembrane</keyword>
<feature type="region of interest" description="Disordered" evidence="1">
    <location>
        <begin position="256"/>
        <end position="293"/>
    </location>
</feature>
<keyword evidence="2" id="KW-1133">Transmembrane helix</keyword>
<feature type="compositionally biased region" description="Polar residues" evidence="1">
    <location>
        <begin position="344"/>
        <end position="361"/>
    </location>
</feature>
<dbReference type="AlphaFoldDB" id="A0A9P6MB44"/>
<proteinExistence type="predicted"/>
<evidence type="ECO:0000313" key="4">
    <source>
        <dbReference type="Proteomes" id="UP000749646"/>
    </source>
</evidence>
<organism evidence="3 4">
    <name type="scientific">Modicella reniformis</name>
    <dbReference type="NCBI Taxonomy" id="1440133"/>
    <lineage>
        <taxon>Eukaryota</taxon>
        <taxon>Fungi</taxon>
        <taxon>Fungi incertae sedis</taxon>
        <taxon>Mucoromycota</taxon>
        <taxon>Mortierellomycotina</taxon>
        <taxon>Mortierellomycetes</taxon>
        <taxon>Mortierellales</taxon>
        <taxon>Mortierellaceae</taxon>
        <taxon>Modicella</taxon>
    </lineage>
</organism>
<feature type="region of interest" description="Disordered" evidence="1">
    <location>
        <begin position="450"/>
        <end position="480"/>
    </location>
</feature>
<feature type="region of interest" description="Disordered" evidence="1">
    <location>
        <begin position="344"/>
        <end position="368"/>
    </location>
</feature>
<evidence type="ECO:0000256" key="2">
    <source>
        <dbReference type="SAM" id="Phobius"/>
    </source>
</evidence>
<comment type="caution">
    <text evidence="3">The sequence shown here is derived from an EMBL/GenBank/DDBJ whole genome shotgun (WGS) entry which is preliminary data.</text>
</comment>